<dbReference type="PANTHER" id="PTHR31362:SF0">
    <property type="entry name" value="EXOSTOSIN DOMAIN-CONTAINING PROTEIN-RELATED"/>
    <property type="match status" value="1"/>
</dbReference>
<dbReference type="InterPro" id="IPR005049">
    <property type="entry name" value="STL-like"/>
</dbReference>
<dbReference type="Proteomes" id="UP000663828">
    <property type="component" value="Unassembled WGS sequence"/>
</dbReference>
<reference evidence="1" key="1">
    <citation type="submission" date="2021-02" db="EMBL/GenBank/DDBJ databases">
        <authorList>
            <person name="Nowell W R."/>
        </authorList>
    </citation>
    <scope>NUCLEOTIDE SEQUENCE</scope>
</reference>
<sequence>MALCTVTVFSIWIGMNRSISNENNDFEEISVINGYPTSFPTISPKNDRKLSNIEKNNDWLAEIQKFLKRISPHFQTKSICSNYWAVTVNMSDGVLKTAKQLPNWCIVVVSHSSKHHMKISKNIFILNKTIQSELAKISLFYKEILSLSNHLHTAQKNLGYLWAIYHNAKMIWDFDNIEEMLVNETILELLLNDQIESLTIPNHNGTFFNPHQYFISKANFLFPILHGVWSSQNLAVIHSLDETSLQSKKISRNYKNYVKLIAPRRTFSPYDHQATLHLQSALWALLLPVTIDQKRSHLFRSYVMQRLMWEVGLQTAFVDSYVVKKNRNHQNRIERNLSQFLKEWSSKERNFIEFMKQLFISLSEHHFIEIFDLRLVQLWLEELNQIGYQFPKIPHKYSLVIRTFSSHLTQLNRWYLLTINMFVDRNVFDILFILDNESTKDHQLGDCLTKHNYSVKYESPFLFDNNQSTLPGYDRQQWSTFYMDRFTNSDYIGVIDADAMIFTFMHPIFSIFTSKDDRRIVLKAIIGENYHQDKMILQFNSTLDFMWTNRMPMWYRYETFQNLRNYITSVWNETHFDNVFLKFYENQSYSQFNILSNYANRFESNYYRVILNTDSQGAVSVASNRGWYIDIFVGCCQTFNVECNKTLGLKRSEEHLLRFDNSDFLVVNASEKTKRYYTHVYKYLEHLPSHVVSKMKQNCQLFVKKQRAQICTS</sequence>
<evidence type="ECO:0000313" key="2">
    <source>
        <dbReference type="Proteomes" id="UP000663828"/>
    </source>
</evidence>
<name>A0A813SE54_ADIRI</name>
<organism evidence="1 2">
    <name type="scientific">Adineta ricciae</name>
    <name type="common">Rotifer</name>
    <dbReference type="NCBI Taxonomy" id="249248"/>
    <lineage>
        <taxon>Eukaryota</taxon>
        <taxon>Metazoa</taxon>
        <taxon>Spiralia</taxon>
        <taxon>Gnathifera</taxon>
        <taxon>Rotifera</taxon>
        <taxon>Eurotatoria</taxon>
        <taxon>Bdelloidea</taxon>
        <taxon>Adinetida</taxon>
        <taxon>Adinetidae</taxon>
        <taxon>Adineta</taxon>
    </lineage>
</organism>
<dbReference type="PANTHER" id="PTHR31362">
    <property type="entry name" value="GLYCOSYLTRANSFERASE STELLO1-RELATED"/>
    <property type="match status" value="1"/>
</dbReference>
<protein>
    <submittedName>
        <fullName evidence="1">Uncharacterized protein</fullName>
    </submittedName>
</protein>
<accession>A0A813SE54</accession>
<gene>
    <name evidence="1" type="ORF">XAT740_LOCUS2679</name>
</gene>
<dbReference type="EMBL" id="CAJNOR010000096">
    <property type="protein sequence ID" value="CAF0795019.1"/>
    <property type="molecule type" value="Genomic_DNA"/>
</dbReference>
<proteinExistence type="predicted"/>
<evidence type="ECO:0000313" key="1">
    <source>
        <dbReference type="EMBL" id="CAF0795019.1"/>
    </source>
</evidence>
<comment type="caution">
    <text evidence="1">The sequence shown here is derived from an EMBL/GenBank/DDBJ whole genome shotgun (WGS) entry which is preliminary data.</text>
</comment>
<keyword evidence="2" id="KW-1185">Reference proteome</keyword>
<dbReference type="AlphaFoldDB" id="A0A813SE54"/>